<dbReference type="InterPro" id="IPR044965">
    <property type="entry name" value="Glyco_hydro_17_plant"/>
</dbReference>
<dbReference type="InterPro" id="IPR000490">
    <property type="entry name" value="Glyco_hydro_17"/>
</dbReference>
<protein>
    <recommendedName>
        <fullName evidence="3">glucan endo-1,3-beta-D-glucosidase</fullName>
        <ecNumber evidence="3">3.2.1.39</ecNumber>
    </recommendedName>
    <alternativeName>
        <fullName evidence="6">(1-&gt;3)-beta-glucan endohydrolase</fullName>
    </alternativeName>
    <alternativeName>
        <fullName evidence="7">Beta-1,3-endoglucanase</fullName>
    </alternativeName>
</protein>
<comment type="catalytic activity">
    <reaction evidence="1">
        <text>Hydrolysis of (1-&gt;3)-beta-D-glucosidic linkages in (1-&gt;3)-beta-D-glucans.</text>
        <dbReference type="EC" id="3.2.1.39"/>
    </reaction>
</comment>
<keyword evidence="10" id="KW-0732">Signal</keyword>
<evidence type="ECO:0000313" key="11">
    <source>
        <dbReference type="EMBL" id="SPD26501.1"/>
    </source>
</evidence>
<dbReference type="PROSITE" id="PS00587">
    <property type="entry name" value="GLYCOSYL_HYDROL_F17"/>
    <property type="match status" value="1"/>
</dbReference>
<evidence type="ECO:0000256" key="3">
    <source>
        <dbReference type="ARBA" id="ARBA00012780"/>
    </source>
</evidence>
<feature type="signal peptide" evidence="10">
    <location>
        <begin position="1"/>
        <end position="28"/>
    </location>
</feature>
<evidence type="ECO:0000256" key="7">
    <source>
        <dbReference type="ARBA" id="ARBA00033417"/>
    </source>
</evidence>
<evidence type="ECO:0000256" key="9">
    <source>
        <dbReference type="RuleBase" id="RU004336"/>
    </source>
</evidence>
<keyword evidence="5 9" id="KW-0326">Glycosidase</keyword>
<dbReference type="SUPFAM" id="SSF51445">
    <property type="entry name" value="(Trans)glycosidases"/>
    <property type="match status" value="1"/>
</dbReference>
<comment type="similarity">
    <text evidence="2 8">Belongs to the glycosyl hydrolase 17 family.</text>
</comment>
<dbReference type="EMBL" id="OIVN01006159">
    <property type="protein sequence ID" value="SPD26501.1"/>
    <property type="molecule type" value="Genomic_DNA"/>
</dbReference>
<accession>A0A2N9IR82</accession>
<evidence type="ECO:0000256" key="1">
    <source>
        <dbReference type="ARBA" id="ARBA00000382"/>
    </source>
</evidence>
<dbReference type="Pfam" id="PF00332">
    <property type="entry name" value="Glyco_hydro_17"/>
    <property type="match status" value="1"/>
</dbReference>
<dbReference type="Gene3D" id="3.20.20.80">
    <property type="entry name" value="Glycosidases"/>
    <property type="match status" value="1"/>
</dbReference>
<evidence type="ECO:0000256" key="5">
    <source>
        <dbReference type="ARBA" id="ARBA00023295"/>
    </source>
</evidence>
<dbReference type="InterPro" id="IPR017853">
    <property type="entry name" value="GH"/>
</dbReference>
<sequence>MSTRIRHLFLSLISLHLSLILLPSPTGAAPIGICYGQVANNLPPPSSVIKLLKSNGIKDVRIFDTDPTTLKSFSGTGIKLMIGVPNEILPSLSNNTANFALEWLQSNIFAHVPATQVRYIAVGNEVFLKDPFYTLHVVPAILNLYQALQTLGLTNSIKLSSPQAASVVTNSYPPSSATFDPYIESAIVPLLQYLYDSRSPFMVNVYPYFSYVNNKDHVSLDYALLKSGNNHAVRDGALSYSNLLDASVDAFVYAMEKKGFEGVPVVVTETGWPTMGGEAASDGNAMVYNGNVVRKVANDVGTPLRPGKGVQVYLFDMFDENEKDGEEYEKHFGIFGLDGVKAYDLSFN</sequence>
<evidence type="ECO:0000256" key="4">
    <source>
        <dbReference type="ARBA" id="ARBA00022801"/>
    </source>
</evidence>
<dbReference type="GO" id="GO:0042973">
    <property type="term" value="F:glucan endo-1,3-beta-D-glucosidase activity"/>
    <property type="evidence" value="ECO:0007669"/>
    <property type="project" value="UniProtKB-EC"/>
</dbReference>
<evidence type="ECO:0000256" key="10">
    <source>
        <dbReference type="SAM" id="SignalP"/>
    </source>
</evidence>
<evidence type="ECO:0000256" key="6">
    <source>
        <dbReference type="ARBA" id="ARBA00033335"/>
    </source>
</evidence>
<gene>
    <name evidence="11" type="ORF">FSB_LOCUS54383</name>
</gene>
<reference evidence="11" key="1">
    <citation type="submission" date="2018-02" db="EMBL/GenBank/DDBJ databases">
        <authorList>
            <person name="Cohen D.B."/>
            <person name="Kent A.D."/>
        </authorList>
    </citation>
    <scope>NUCLEOTIDE SEQUENCE</scope>
</reference>
<dbReference type="AlphaFoldDB" id="A0A2N9IR82"/>
<organism evidence="11">
    <name type="scientific">Fagus sylvatica</name>
    <name type="common">Beechnut</name>
    <dbReference type="NCBI Taxonomy" id="28930"/>
    <lineage>
        <taxon>Eukaryota</taxon>
        <taxon>Viridiplantae</taxon>
        <taxon>Streptophyta</taxon>
        <taxon>Embryophyta</taxon>
        <taxon>Tracheophyta</taxon>
        <taxon>Spermatophyta</taxon>
        <taxon>Magnoliopsida</taxon>
        <taxon>eudicotyledons</taxon>
        <taxon>Gunneridae</taxon>
        <taxon>Pentapetalae</taxon>
        <taxon>rosids</taxon>
        <taxon>fabids</taxon>
        <taxon>Fagales</taxon>
        <taxon>Fagaceae</taxon>
        <taxon>Fagus</taxon>
    </lineage>
</organism>
<dbReference type="GO" id="GO:0005975">
    <property type="term" value="P:carbohydrate metabolic process"/>
    <property type="evidence" value="ECO:0007669"/>
    <property type="project" value="InterPro"/>
</dbReference>
<dbReference type="PANTHER" id="PTHR32227">
    <property type="entry name" value="GLUCAN ENDO-1,3-BETA-GLUCOSIDASE BG1-RELATED-RELATED"/>
    <property type="match status" value="1"/>
</dbReference>
<evidence type="ECO:0000256" key="2">
    <source>
        <dbReference type="ARBA" id="ARBA00008773"/>
    </source>
</evidence>
<name>A0A2N9IR82_FAGSY</name>
<evidence type="ECO:0000256" key="8">
    <source>
        <dbReference type="RuleBase" id="RU004335"/>
    </source>
</evidence>
<keyword evidence="4 9" id="KW-0378">Hydrolase</keyword>
<dbReference type="FunFam" id="3.20.20.80:FF:000010">
    <property type="entry name" value="glucan endo-1,3-beta-glucosidase, basic"/>
    <property type="match status" value="1"/>
</dbReference>
<dbReference type="EC" id="3.2.1.39" evidence="3"/>
<proteinExistence type="inferred from homology"/>
<feature type="chain" id="PRO_5014718353" description="glucan endo-1,3-beta-D-glucosidase" evidence="10">
    <location>
        <begin position="29"/>
        <end position="348"/>
    </location>
</feature>